<dbReference type="Gene3D" id="3.30.70.100">
    <property type="match status" value="1"/>
</dbReference>
<gene>
    <name evidence="4" type="ORF">SAMN05421877_112100</name>
</gene>
<sequence>MKKIAMSLGLIFGLGVYTLSAQVKNAVTTTVDVNGNCGMCKKTIETSGSDGKIAAVKWDVDTKKATITYDSTKTNEQAILKKIAQAGYDNASFRAPDDVYANLHSCCKYDRAIATKAPEHGMEHGEHQNHEKSQESTKTTAGKLDPVFHSYLAVKDALVGTDADKAAEAAKKLSESVAQVDMATLAEKEHHTWMEVNKSIAASASKIAQENSIEAQRQAFMDLSTNLYRLAKDAESDMALYWQFCPMANSNKGAYWVSQQQAIKNPYFGSKMMTCGETKEKI</sequence>
<evidence type="ECO:0000259" key="3">
    <source>
        <dbReference type="Pfam" id="PF11827"/>
    </source>
</evidence>
<feature type="chain" id="PRO_5009294353" evidence="1">
    <location>
        <begin position="22"/>
        <end position="282"/>
    </location>
</feature>
<dbReference type="CDD" id="cd00371">
    <property type="entry name" value="HMA"/>
    <property type="match status" value="1"/>
</dbReference>
<evidence type="ECO:0000256" key="1">
    <source>
        <dbReference type="SAM" id="SignalP"/>
    </source>
</evidence>
<dbReference type="Pfam" id="PF00403">
    <property type="entry name" value="HMA"/>
    <property type="match status" value="1"/>
</dbReference>
<dbReference type="RefSeq" id="WP_234993257.1">
    <property type="nucleotide sequence ID" value="NZ_CP049246.1"/>
</dbReference>
<evidence type="ECO:0000313" key="5">
    <source>
        <dbReference type="Proteomes" id="UP000236731"/>
    </source>
</evidence>
<evidence type="ECO:0000313" key="4">
    <source>
        <dbReference type="EMBL" id="SEG66265.1"/>
    </source>
</evidence>
<feature type="domain" description="DUF3347" evidence="3">
    <location>
        <begin position="147"/>
        <end position="236"/>
    </location>
</feature>
<dbReference type="InterPro" id="IPR006121">
    <property type="entry name" value="HMA_dom"/>
</dbReference>
<keyword evidence="1" id="KW-0732">Signal</keyword>
<accession>A0A1H6C0T1</accession>
<reference evidence="5" key="1">
    <citation type="submission" date="2016-10" db="EMBL/GenBank/DDBJ databases">
        <authorList>
            <person name="Varghese N."/>
            <person name="Submissions S."/>
        </authorList>
    </citation>
    <scope>NUCLEOTIDE SEQUENCE [LARGE SCALE GENOMIC DNA]</scope>
    <source>
        <strain evidence="5">DSM 22361</strain>
    </source>
</reference>
<feature type="domain" description="HMA" evidence="2">
    <location>
        <begin position="36"/>
        <end position="89"/>
    </location>
</feature>
<feature type="signal peptide" evidence="1">
    <location>
        <begin position="1"/>
        <end position="21"/>
    </location>
</feature>
<dbReference type="AlphaFoldDB" id="A0A1H6C0T1"/>
<dbReference type="SUPFAM" id="SSF55008">
    <property type="entry name" value="HMA, heavy metal-associated domain"/>
    <property type="match status" value="1"/>
</dbReference>
<dbReference type="Proteomes" id="UP000236731">
    <property type="component" value="Unassembled WGS sequence"/>
</dbReference>
<dbReference type="InterPro" id="IPR036163">
    <property type="entry name" value="HMA_dom_sf"/>
</dbReference>
<proteinExistence type="predicted"/>
<dbReference type="InterPro" id="IPR021782">
    <property type="entry name" value="DUF3347"/>
</dbReference>
<evidence type="ECO:0000259" key="2">
    <source>
        <dbReference type="Pfam" id="PF00403"/>
    </source>
</evidence>
<keyword evidence="5" id="KW-1185">Reference proteome</keyword>
<dbReference type="Pfam" id="PF11827">
    <property type="entry name" value="DUF3347"/>
    <property type="match status" value="1"/>
</dbReference>
<protein>
    <submittedName>
        <fullName evidence="4">Copper chaperone CopZ</fullName>
    </submittedName>
</protein>
<dbReference type="GO" id="GO:0046872">
    <property type="term" value="F:metal ion binding"/>
    <property type="evidence" value="ECO:0007669"/>
    <property type="project" value="InterPro"/>
</dbReference>
<organism evidence="4 5">
    <name type="scientific">Sphingobacterium lactis</name>
    <dbReference type="NCBI Taxonomy" id="797291"/>
    <lineage>
        <taxon>Bacteria</taxon>
        <taxon>Pseudomonadati</taxon>
        <taxon>Bacteroidota</taxon>
        <taxon>Sphingobacteriia</taxon>
        <taxon>Sphingobacteriales</taxon>
        <taxon>Sphingobacteriaceae</taxon>
        <taxon>Sphingobacterium</taxon>
    </lineage>
</organism>
<dbReference type="EMBL" id="FNUT01000012">
    <property type="protein sequence ID" value="SEG66265.1"/>
    <property type="molecule type" value="Genomic_DNA"/>
</dbReference>
<name>A0A1H6C0T1_9SPHI</name>